<feature type="non-terminal residue" evidence="2">
    <location>
        <position position="344"/>
    </location>
</feature>
<dbReference type="Gene3D" id="1.10.2000.10">
    <property type="entry name" value="Frizzled cysteine-rich domain"/>
    <property type="match status" value="1"/>
</dbReference>
<keyword evidence="1" id="KW-1133">Transmembrane helix</keyword>
<evidence type="ECO:0000313" key="3">
    <source>
        <dbReference type="Proteomes" id="UP001328107"/>
    </source>
</evidence>
<gene>
    <name evidence="2" type="ORF">PMAYCL1PPCAC_04384</name>
</gene>
<dbReference type="AlphaFoldDB" id="A0AAN5C9T2"/>
<organism evidence="2 3">
    <name type="scientific">Pristionchus mayeri</name>
    <dbReference type="NCBI Taxonomy" id="1317129"/>
    <lineage>
        <taxon>Eukaryota</taxon>
        <taxon>Metazoa</taxon>
        <taxon>Ecdysozoa</taxon>
        <taxon>Nematoda</taxon>
        <taxon>Chromadorea</taxon>
        <taxon>Rhabditida</taxon>
        <taxon>Rhabditina</taxon>
        <taxon>Diplogasteromorpha</taxon>
        <taxon>Diplogasteroidea</taxon>
        <taxon>Neodiplogasteridae</taxon>
        <taxon>Pristionchus</taxon>
    </lineage>
</organism>
<feature type="non-terminal residue" evidence="2">
    <location>
        <position position="1"/>
    </location>
</feature>
<protein>
    <submittedName>
        <fullName evidence="2">Uncharacterized protein</fullName>
    </submittedName>
</protein>
<keyword evidence="1" id="KW-0472">Membrane</keyword>
<sequence>RPSLIYIPLGMRPVSGEMCFGLPIDYSHVPATEVLPVEYEVLRRFPKCWSVLGPMLCGVIYRPCHVGNFITKYQSKDQTMETWQRFPVDMCKRVHELCEDGGQLGLFPSELIDCSRTAENRTWLKEKENHNGSLARLVPSGDEEALKNERERRTLFSESCPLPYDKNASRPEPMQCIFPLVYTSHDHIPPVFDQCYLPCRNPLISSSAGFLSFRLIRACMCFVLAAVCIAIFCFLSSRSSTVLNDDVTFAIACCLLSFAAYLIVWGTGSINFLAQASECTIAEHGIAIRNTLLDSKWCLLTFFVSHVSLASSIGFLAAAYALNAACATKADALDNKKEKQSVIK</sequence>
<proteinExistence type="predicted"/>
<accession>A0AAN5C9T2</accession>
<dbReference type="InterPro" id="IPR036790">
    <property type="entry name" value="Frizzled_dom_sf"/>
</dbReference>
<comment type="caution">
    <text evidence="2">The sequence shown here is derived from an EMBL/GenBank/DDBJ whole genome shotgun (WGS) entry which is preliminary data.</text>
</comment>
<dbReference type="Gene3D" id="1.20.1070.10">
    <property type="entry name" value="Rhodopsin 7-helix transmembrane proteins"/>
    <property type="match status" value="1"/>
</dbReference>
<evidence type="ECO:0000313" key="2">
    <source>
        <dbReference type="EMBL" id="GMR34189.1"/>
    </source>
</evidence>
<evidence type="ECO:0000256" key="1">
    <source>
        <dbReference type="SAM" id="Phobius"/>
    </source>
</evidence>
<keyword evidence="3" id="KW-1185">Reference proteome</keyword>
<keyword evidence="1" id="KW-0812">Transmembrane</keyword>
<feature type="transmembrane region" description="Helical" evidence="1">
    <location>
        <begin position="247"/>
        <end position="265"/>
    </location>
</feature>
<name>A0AAN5C9T2_9BILA</name>
<dbReference type="EMBL" id="BTRK01000001">
    <property type="protein sequence ID" value="GMR34189.1"/>
    <property type="molecule type" value="Genomic_DNA"/>
</dbReference>
<feature type="transmembrane region" description="Helical" evidence="1">
    <location>
        <begin position="299"/>
        <end position="322"/>
    </location>
</feature>
<dbReference type="Proteomes" id="UP001328107">
    <property type="component" value="Unassembled WGS sequence"/>
</dbReference>
<feature type="transmembrane region" description="Helical" evidence="1">
    <location>
        <begin position="215"/>
        <end position="235"/>
    </location>
</feature>
<reference evidence="3" key="1">
    <citation type="submission" date="2022-10" db="EMBL/GenBank/DDBJ databases">
        <title>Genome assembly of Pristionchus species.</title>
        <authorList>
            <person name="Yoshida K."/>
            <person name="Sommer R.J."/>
        </authorList>
    </citation>
    <scope>NUCLEOTIDE SEQUENCE [LARGE SCALE GENOMIC DNA]</scope>
    <source>
        <strain evidence="3">RS5460</strain>
    </source>
</reference>